<dbReference type="KEGG" id="cput:CONPUDRAFT_165606"/>
<comment type="caution">
    <text evidence="2">The sequence shown here is derived from an EMBL/GenBank/DDBJ whole genome shotgun (WGS) entry which is preliminary data.</text>
</comment>
<dbReference type="Proteomes" id="UP000053558">
    <property type="component" value="Unassembled WGS sequence"/>
</dbReference>
<dbReference type="AlphaFoldDB" id="A0A5M3MQY8"/>
<keyword evidence="3" id="KW-1185">Reference proteome</keyword>
<keyword evidence="1" id="KW-1133">Transmembrane helix</keyword>
<evidence type="ECO:0000313" key="3">
    <source>
        <dbReference type="Proteomes" id="UP000053558"/>
    </source>
</evidence>
<name>A0A5M3MQY8_CONPW</name>
<reference evidence="3" key="1">
    <citation type="journal article" date="2012" name="Science">
        <title>The Paleozoic origin of enzymatic lignin decomposition reconstructed from 31 fungal genomes.</title>
        <authorList>
            <person name="Floudas D."/>
            <person name="Binder M."/>
            <person name="Riley R."/>
            <person name="Barry K."/>
            <person name="Blanchette R.A."/>
            <person name="Henrissat B."/>
            <person name="Martinez A.T."/>
            <person name="Otillar R."/>
            <person name="Spatafora J.W."/>
            <person name="Yadav J.S."/>
            <person name="Aerts A."/>
            <person name="Benoit I."/>
            <person name="Boyd A."/>
            <person name="Carlson A."/>
            <person name="Copeland A."/>
            <person name="Coutinho P.M."/>
            <person name="de Vries R.P."/>
            <person name="Ferreira P."/>
            <person name="Findley K."/>
            <person name="Foster B."/>
            <person name="Gaskell J."/>
            <person name="Glotzer D."/>
            <person name="Gorecki P."/>
            <person name="Heitman J."/>
            <person name="Hesse C."/>
            <person name="Hori C."/>
            <person name="Igarashi K."/>
            <person name="Jurgens J.A."/>
            <person name="Kallen N."/>
            <person name="Kersten P."/>
            <person name="Kohler A."/>
            <person name="Kuees U."/>
            <person name="Kumar T.K.A."/>
            <person name="Kuo A."/>
            <person name="LaButti K."/>
            <person name="Larrondo L.F."/>
            <person name="Lindquist E."/>
            <person name="Ling A."/>
            <person name="Lombard V."/>
            <person name="Lucas S."/>
            <person name="Lundell T."/>
            <person name="Martin R."/>
            <person name="McLaughlin D.J."/>
            <person name="Morgenstern I."/>
            <person name="Morin E."/>
            <person name="Murat C."/>
            <person name="Nagy L.G."/>
            <person name="Nolan M."/>
            <person name="Ohm R.A."/>
            <person name="Patyshakuliyeva A."/>
            <person name="Rokas A."/>
            <person name="Ruiz-Duenas F.J."/>
            <person name="Sabat G."/>
            <person name="Salamov A."/>
            <person name="Samejima M."/>
            <person name="Schmutz J."/>
            <person name="Slot J.C."/>
            <person name="St John F."/>
            <person name="Stenlid J."/>
            <person name="Sun H."/>
            <person name="Sun S."/>
            <person name="Syed K."/>
            <person name="Tsang A."/>
            <person name="Wiebenga A."/>
            <person name="Young D."/>
            <person name="Pisabarro A."/>
            <person name="Eastwood D.C."/>
            <person name="Martin F."/>
            <person name="Cullen D."/>
            <person name="Grigoriev I.V."/>
            <person name="Hibbett D.S."/>
        </authorList>
    </citation>
    <scope>NUCLEOTIDE SEQUENCE [LARGE SCALE GENOMIC DNA]</scope>
    <source>
        <strain evidence="3">RWD-64-598 SS2</strain>
    </source>
</reference>
<dbReference type="EMBL" id="JH711578">
    <property type="protein sequence ID" value="EIW81477.1"/>
    <property type="molecule type" value="Genomic_DNA"/>
</dbReference>
<accession>A0A5M3MQY8</accession>
<protein>
    <recommendedName>
        <fullName evidence="4">Transmembrane protein</fullName>
    </recommendedName>
</protein>
<evidence type="ECO:0000313" key="2">
    <source>
        <dbReference type="EMBL" id="EIW81477.1"/>
    </source>
</evidence>
<evidence type="ECO:0008006" key="4">
    <source>
        <dbReference type="Google" id="ProtNLM"/>
    </source>
</evidence>
<feature type="transmembrane region" description="Helical" evidence="1">
    <location>
        <begin position="13"/>
        <end position="34"/>
    </location>
</feature>
<dbReference type="RefSeq" id="XP_007768805.1">
    <property type="nucleotide sequence ID" value="XM_007770615.1"/>
</dbReference>
<keyword evidence="1" id="KW-0472">Membrane</keyword>
<keyword evidence="1" id="KW-0812">Transmembrane</keyword>
<organism evidence="2 3">
    <name type="scientific">Coniophora puteana (strain RWD-64-598)</name>
    <name type="common">Brown rot fungus</name>
    <dbReference type="NCBI Taxonomy" id="741705"/>
    <lineage>
        <taxon>Eukaryota</taxon>
        <taxon>Fungi</taxon>
        <taxon>Dikarya</taxon>
        <taxon>Basidiomycota</taxon>
        <taxon>Agaricomycotina</taxon>
        <taxon>Agaricomycetes</taxon>
        <taxon>Agaricomycetidae</taxon>
        <taxon>Boletales</taxon>
        <taxon>Coniophorineae</taxon>
        <taxon>Coniophoraceae</taxon>
        <taxon>Coniophora</taxon>
    </lineage>
</organism>
<proteinExistence type="predicted"/>
<gene>
    <name evidence="2" type="ORF">CONPUDRAFT_165606</name>
</gene>
<dbReference type="GeneID" id="19205344"/>
<evidence type="ECO:0000256" key="1">
    <source>
        <dbReference type="SAM" id="Phobius"/>
    </source>
</evidence>
<sequence length="169" mass="18382">MASFVTLVADIKVVVSVVLIFGLFYLVVFVCHGVDRRSHQRRRRFLDLEATANESAEQVQDNQHTEDNVQTPAPAYDSECPPAYTVEDAHPIAGSILSANIAVDHTTAMGRHHESSALGLTGLEVDMGPRAATELAFMSQEDEEDGTDLGELSTLEALELDELDASVLE</sequence>